<protein>
    <submittedName>
        <fullName evidence="1">Uncharacterized protein</fullName>
    </submittedName>
</protein>
<accession>A0ACB8UF16</accession>
<dbReference type="Proteomes" id="UP001055072">
    <property type="component" value="Unassembled WGS sequence"/>
</dbReference>
<keyword evidence="2" id="KW-1185">Reference proteome</keyword>
<gene>
    <name evidence="1" type="ORF">BDY19DRAFT_926852</name>
</gene>
<evidence type="ECO:0000313" key="1">
    <source>
        <dbReference type="EMBL" id="KAI0092869.1"/>
    </source>
</evidence>
<sequence>MRAIETKRKSNDQANGAVQQLDGEATPTIQLPLPGSPPATPTPSTFQTQEAPPPKVTIPDLPKTQSDKLSQRESLTSSRPAPPSPAASRRASATHSSYARSRPQSRVTSLSQTTLPIDLATDSEQQPAAENSTTPVLPSKRRSLLVKIRDFAFPSSDDRHLGKGTDVPKPNRPRYRGSTYSSSSSAYEEDEGVDEEDQQRGSWSSFRWNTLSQHFWGDKKAEGAGPSRTDFDRNFEASSPAEELSEPEYSEDDGEEEYVQAGDEDPLIPGKYRALYPFEPEGTAEMALEEEQVVHVIGRGGGVGWAIVEKEGGGHALVPESYLELIQADEDSDNH</sequence>
<comment type="caution">
    <text evidence="1">The sequence shown here is derived from an EMBL/GenBank/DDBJ whole genome shotgun (WGS) entry which is preliminary data.</text>
</comment>
<dbReference type="EMBL" id="MU274903">
    <property type="protein sequence ID" value="KAI0092869.1"/>
    <property type="molecule type" value="Genomic_DNA"/>
</dbReference>
<name>A0ACB8UF16_9APHY</name>
<reference evidence="1" key="1">
    <citation type="journal article" date="2021" name="Environ. Microbiol.">
        <title>Gene family expansions and transcriptome signatures uncover fungal adaptations to wood decay.</title>
        <authorList>
            <person name="Hage H."/>
            <person name="Miyauchi S."/>
            <person name="Viragh M."/>
            <person name="Drula E."/>
            <person name="Min B."/>
            <person name="Chaduli D."/>
            <person name="Navarro D."/>
            <person name="Favel A."/>
            <person name="Norest M."/>
            <person name="Lesage-Meessen L."/>
            <person name="Balint B."/>
            <person name="Merenyi Z."/>
            <person name="de Eugenio L."/>
            <person name="Morin E."/>
            <person name="Martinez A.T."/>
            <person name="Baldrian P."/>
            <person name="Stursova M."/>
            <person name="Martinez M.J."/>
            <person name="Novotny C."/>
            <person name="Magnuson J.K."/>
            <person name="Spatafora J.W."/>
            <person name="Maurice S."/>
            <person name="Pangilinan J."/>
            <person name="Andreopoulos W."/>
            <person name="LaButti K."/>
            <person name="Hundley H."/>
            <person name="Na H."/>
            <person name="Kuo A."/>
            <person name="Barry K."/>
            <person name="Lipzen A."/>
            <person name="Henrissat B."/>
            <person name="Riley R."/>
            <person name="Ahrendt S."/>
            <person name="Nagy L.G."/>
            <person name="Grigoriev I.V."/>
            <person name="Martin F."/>
            <person name="Rosso M.N."/>
        </authorList>
    </citation>
    <scope>NUCLEOTIDE SEQUENCE</scope>
    <source>
        <strain evidence="1">CBS 384.51</strain>
    </source>
</reference>
<organism evidence="1 2">
    <name type="scientific">Irpex rosettiformis</name>
    <dbReference type="NCBI Taxonomy" id="378272"/>
    <lineage>
        <taxon>Eukaryota</taxon>
        <taxon>Fungi</taxon>
        <taxon>Dikarya</taxon>
        <taxon>Basidiomycota</taxon>
        <taxon>Agaricomycotina</taxon>
        <taxon>Agaricomycetes</taxon>
        <taxon>Polyporales</taxon>
        <taxon>Irpicaceae</taxon>
        <taxon>Irpex</taxon>
    </lineage>
</organism>
<proteinExistence type="predicted"/>
<evidence type="ECO:0000313" key="2">
    <source>
        <dbReference type="Proteomes" id="UP001055072"/>
    </source>
</evidence>